<sequence length="273" mass="30315">MRLFNGLIDGHIVIPPHTGTMAAAALFAMTGLYGVVEGGHLRALTESTTSAAGFAIDGINVSGNVETSPIDVIQKLGLDGHTSLITLDVASARKAIMELPWVLDAEVRKDYPDVIEIKLAERRAFAIWQHGAELSIIDRHGNVIGPLTSERFTRLPLYVGLGAETNAEAFDLLLDNWPELKPRILAHIRVADRRWDIRLDNGVTVQLPEEGAQFALSKLRRMDIQQDLLERDIRSVDLRLDDRVTIGLTEDAMSRRQNALEARERMLKKGRNS</sequence>
<dbReference type="InterPro" id="IPR005548">
    <property type="entry name" value="Cell_div_FtsQ/DivIB_C"/>
</dbReference>
<dbReference type="InterPro" id="IPR013685">
    <property type="entry name" value="POTRA_FtsQ_type"/>
</dbReference>
<evidence type="ECO:0000313" key="11">
    <source>
        <dbReference type="EMBL" id="MDA5397719.1"/>
    </source>
</evidence>
<protein>
    <recommendedName>
        <fullName evidence="9">Cell division protein FtsQ</fullName>
    </recommendedName>
</protein>
<dbReference type="GO" id="GO:0090529">
    <property type="term" value="P:cell septum assembly"/>
    <property type="evidence" value="ECO:0007669"/>
    <property type="project" value="InterPro"/>
</dbReference>
<comment type="subcellular location">
    <subcellularLocation>
        <location evidence="9">Cell inner membrane</location>
        <topology evidence="9">Single-pass type II membrane protein</topology>
    </subcellularLocation>
    <subcellularLocation>
        <location evidence="1">Membrane</location>
    </subcellularLocation>
    <text evidence="9">Localizes to the division septum.</text>
</comment>
<dbReference type="AlphaFoldDB" id="A0A9X3ZG79"/>
<reference evidence="11" key="1">
    <citation type="submission" date="2022-11" db="EMBL/GenBank/DDBJ databases">
        <title>Draft genome sequence of Hoeflea poritis E7-10 and Hoeflea prorocentri PM5-8, separated from scleractinian coral Porites lutea and marine dinoflagellate.</title>
        <authorList>
            <person name="Zhang G."/>
            <person name="Wei Q."/>
            <person name="Cai L."/>
        </authorList>
    </citation>
    <scope>NUCLEOTIDE SEQUENCE</scope>
    <source>
        <strain evidence="11">PM5-8</strain>
    </source>
</reference>
<comment type="function">
    <text evidence="9">Essential cell division protein.</text>
</comment>
<evidence type="ECO:0000256" key="6">
    <source>
        <dbReference type="ARBA" id="ARBA00022989"/>
    </source>
</evidence>
<dbReference type="InterPro" id="IPR045335">
    <property type="entry name" value="FtsQ_C_sf"/>
</dbReference>
<keyword evidence="3 9" id="KW-0997">Cell inner membrane</keyword>
<keyword evidence="5 9" id="KW-0812">Transmembrane</keyword>
<name>A0A9X3ZG79_9HYPH</name>
<dbReference type="Gene3D" id="3.40.50.11690">
    <property type="entry name" value="Cell division protein FtsQ/DivIB"/>
    <property type="match status" value="1"/>
</dbReference>
<evidence type="ECO:0000256" key="9">
    <source>
        <dbReference type="HAMAP-Rule" id="MF_00911"/>
    </source>
</evidence>
<proteinExistence type="inferred from homology"/>
<dbReference type="Pfam" id="PF08478">
    <property type="entry name" value="POTRA_1"/>
    <property type="match status" value="1"/>
</dbReference>
<evidence type="ECO:0000256" key="5">
    <source>
        <dbReference type="ARBA" id="ARBA00022692"/>
    </source>
</evidence>
<dbReference type="Pfam" id="PF03799">
    <property type="entry name" value="FtsQ_DivIB_C"/>
    <property type="match status" value="1"/>
</dbReference>
<dbReference type="GO" id="GO:0005886">
    <property type="term" value="C:plasma membrane"/>
    <property type="evidence" value="ECO:0007669"/>
    <property type="project" value="UniProtKB-SubCell"/>
</dbReference>
<evidence type="ECO:0000313" key="12">
    <source>
        <dbReference type="Proteomes" id="UP001151234"/>
    </source>
</evidence>
<dbReference type="Proteomes" id="UP001151234">
    <property type="component" value="Unassembled WGS sequence"/>
</dbReference>
<dbReference type="EMBL" id="JAPJZI010000001">
    <property type="protein sequence ID" value="MDA5397719.1"/>
    <property type="molecule type" value="Genomic_DNA"/>
</dbReference>
<comment type="caution">
    <text evidence="11">The sequence shown here is derived from an EMBL/GenBank/DDBJ whole genome shotgun (WGS) entry which is preliminary data.</text>
</comment>
<dbReference type="PANTHER" id="PTHR35851:SF1">
    <property type="entry name" value="CELL DIVISION PROTEIN FTSQ"/>
    <property type="match status" value="1"/>
</dbReference>
<dbReference type="GO" id="GO:0043093">
    <property type="term" value="P:FtsZ-dependent cytokinesis"/>
    <property type="evidence" value="ECO:0007669"/>
    <property type="project" value="UniProtKB-UniRule"/>
</dbReference>
<feature type="domain" description="POTRA" evidence="10">
    <location>
        <begin position="54"/>
        <end position="122"/>
    </location>
</feature>
<evidence type="ECO:0000256" key="8">
    <source>
        <dbReference type="ARBA" id="ARBA00023306"/>
    </source>
</evidence>
<evidence type="ECO:0000259" key="10">
    <source>
        <dbReference type="PROSITE" id="PS51779"/>
    </source>
</evidence>
<evidence type="ECO:0000256" key="3">
    <source>
        <dbReference type="ARBA" id="ARBA00022519"/>
    </source>
</evidence>
<keyword evidence="8 9" id="KW-0131">Cell cycle</keyword>
<keyword evidence="4 9" id="KW-0132">Cell division</keyword>
<dbReference type="RefSeq" id="WP_267989174.1">
    <property type="nucleotide sequence ID" value="NZ_JAPJZI010000001.1"/>
</dbReference>
<accession>A0A9X3ZG79</accession>
<comment type="similarity">
    <text evidence="9">Belongs to the FtsQ/DivIB family. FtsQ subfamily.</text>
</comment>
<dbReference type="InterPro" id="IPR026579">
    <property type="entry name" value="FtsQ"/>
</dbReference>
<evidence type="ECO:0000256" key="7">
    <source>
        <dbReference type="ARBA" id="ARBA00023136"/>
    </source>
</evidence>
<dbReference type="HAMAP" id="MF_00911">
    <property type="entry name" value="FtsQ_subfam"/>
    <property type="match status" value="1"/>
</dbReference>
<keyword evidence="2 9" id="KW-1003">Cell membrane</keyword>
<dbReference type="PROSITE" id="PS51779">
    <property type="entry name" value="POTRA"/>
    <property type="match status" value="1"/>
</dbReference>
<dbReference type="PANTHER" id="PTHR35851">
    <property type="entry name" value="CELL DIVISION PROTEIN FTSQ"/>
    <property type="match status" value="1"/>
</dbReference>
<evidence type="ECO:0000256" key="1">
    <source>
        <dbReference type="ARBA" id="ARBA00004370"/>
    </source>
</evidence>
<keyword evidence="6 9" id="KW-1133">Transmembrane helix</keyword>
<dbReference type="GO" id="GO:0032153">
    <property type="term" value="C:cell division site"/>
    <property type="evidence" value="ECO:0007669"/>
    <property type="project" value="UniProtKB-UniRule"/>
</dbReference>
<organism evidence="11 12">
    <name type="scientific">Hoeflea prorocentri</name>
    <dbReference type="NCBI Taxonomy" id="1922333"/>
    <lineage>
        <taxon>Bacteria</taxon>
        <taxon>Pseudomonadati</taxon>
        <taxon>Pseudomonadota</taxon>
        <taxon>Alphaproteobacteria</taxon>
        <taxon>Hyphomicrobiales</taxon>
        <taxon>Rhizobiaceae</taxon>
        <taxon>Hoeflea</taxon>
    </lineage>
</organism>
<dbReference type="Gene3D" id="3.10.20.310">
    <property type="entry name" value="membrane protein fhac"/>
    <property type="match status" value="1"/>
</dbReference>
<evidence type="ECO:0000256" key="4">
    <source>
        <dbReference type="ARBA" id="ARBA00022618"/>
    </source>
</evidence>
<dbReference type="InterPro" id="IPR034746">
    <property type="entry name" value="POTRA"/>
</dbReference>
<keyword evidence="7 9" id="KW-0472">Membrane</keyword>
<gene>
    <name evidence="9" type="primary">ftsQ</name>
    <name evidence="11" type="ORF">OQ273_03950</name>
</gene>
<keyword evidence="12" id="KW-1185">Reference proteome</keyword>
<evidence type="ECO:0000256" key="2">
    <source>
        <dbReference type="ARBA" id="ARBA00022475"/>
    </source>
</evidence>